<name>A0A9P4H1L0_9PLEO</name>
<dbReference type="OrthoDB" id="4413570at2759"/>
<keyword evidence="2" id="KW-1185">Reference proteome</keyword>
<dbReference type="EMBL" id="ML978248">
    <property type="protein sequence ID" value="KAF2026186.1"/>
    <property type="molecule type" value="Genomic_DNA"/>
</dbReference>
<comment type="caution">
    <text evidence="1">The sequence shown here is derived from an EMBL/GenBank/DDBJ whole genome shotgun (WGS) entry which is preliminary data.</text>
</comment>
<evidence type="ECO:0000313" key="2">
    <source>
        <dbReference type="Proteomes" id="UP000799777"/>
    </source>
</evidence>
<dbReference type="AlphaFoldDB" id="A0A9P4H1L0"/>
<evidence type="ECO:0000313" key="1">
    <source>
        <dbReference type="EMBL" id="KAF2026186.1"/>
    </source>
</evidence>
<sequence length="410" mass="46669">MTDQEHISPFFGLPLELREQVYRDVLASPSSAPAILSTCREFNTEALKFLYQRPLHFRSQCRLLKWLHSTPHHLLTQVTDISLRIQDVDLKSILVSEDTVDSARDPNQLQTWQLYQAELDELRQAFCKLPSIKAFGIRASPNQQSFLYRDFITAVLDLLVASFSDLLEMRLEGDLHHQDMTFLSRLQSLSSFTFDGFSASTPTETASILASLTSLRSLSLTSQYAILTPITRRHSAFTAKRQSFTGEVARTMSRLASFSVTEMFPTATPTLFFTSEILTSLHDHSTLNSLSVRLSHTPDTEALKALENFLERSRIKRLELDWPDLHPFVLEEFKLLTDNLNYLRVRARTEAYAFDILWSIAETRGAGELQGLRKVVLIRPFLTHEGVASKVCDRKDSGTQAFDRLLHQVG</sequence>
<gene>
    <name evidence="1" type="ORF">EK21DRAFT_103439</name>
</gene>
<reference evidence="1" key="1">
    <citation type="journal article" date="2020" name="Stud. Mycol.">
        <title>101 Dothideomycetes genomes: a test case for predicting lifestyles and emergence of pathogens.</title>
        <authorList>
            <person name="Haridas S."/>
            <person name="Albert R."/>
            <person name="Binder M."/>
            <person name="Bloem J."/>
            <person name="Labutti K."/>
            <person name="Salamov A."/>
            <person name="Andreopoulos B."/>
            <person name="Baker S."/>
            <person name="Barry K."/>
            <person name="Bills G."/>
            <person name="Bluhm B."/>
            <person name="Cannon C."/>
            <person name="Castanera R."/>
            <person name="Culley D."/>
            <person name="Daum C."/>
            <person name="Ezra D."/>
            <person name="Gonzalez J."/>
            <person name="Henrissat B."/>
            <person name="Kuo A."/>
            <person name="Liang C."/>
            <person name="Lipzen A."/>
            <person name="Lutzoni F."/>
            <person name="Magnuson J."/>
            <person name="Mondo S."/>
            <person name="Nolan M."/>
            <person name="Ohm R."/>
            <person name="Pangilinan J."/>
            <person name="Park H.-J."/>
            <person name="Ramirez L."/>
            <person name="Alfaro M."/>
            <person name="Sun H."/>
            <person name="Tritt A."/>
            <person name="Yoshinaga Y."/>
            <person name="Zwiers L.-H."/>
            <person name="Turgeon B."/>
            <person name="Goodwin S."/>
            <person name="Spatafora J."/>
            <person name="Crous P."/>
            <person name="Grigoriev I."/>
        </authorList>
    </citation>
    <scope>NUCLEOTIDE SEQUENCE</scope>
    <source>
        <strain evidence="1">CBS 110217</strain>
    </source>
</reference>
<accession>A0A9P4H1L0</accession>
<dbReference type="Proteomes" id="UP000799777">
    <property type="component" value="Unassembled WGS sequence"/>
</dbReference>
<proteinExistence type="predicted"/>
<protein>
    <submittedName>
        <fullName evidence="1">Uncharacterized protein</fullName>
    </submittedName>
</protein>
<organism evidence="1 2">
    <name type="scientific">Setomelanomma holmii</name>
    <dbReference type="NCBI Taxonomy" id="210430"/>
    <lineage>
        <taxon>Eukaryota</taxon>
        <taxon>Fungi</taxon>
        <taxon>Dikarya</taxon>
        <taxon>Ascomycota</taxon>
        <taxon>Pezizomycotina</taxon>
        <taxon>Dothideomycetes</taxon>
        <taxon>Pleosporomycetidae</taxon>
        <taxon>Pleosporales</taxon>
        <taxon>Pleosporineae</taxon>
        <taxon>Phaeosphaeriaceae</taxon>
        <taxon>Setomelanomma</taxon>
    </lineage>
</organism>